<accession>F5XT47</accession>
<evidence type="ECO:0000256" key="1">
    <source>
        <dbReference type="SAM" id="Phobius"/>
    </source>
</evidence>
<keyword evidence="1" id="KW-0472">Membrane</keyword>
<feature type="transmembrane region" description="Helical" evidence="1">
    <location>
        <begin position="37"/>
        <end position="59"/>
    </location>
</feature>
<evidence type="ECO:0000313" key="3">
    <source>
        <dbReference type="Proteomes" id="UP000007947"/>
    </source>
</evidence>
<feature type="transmembrane region" description="Helical" evidence="1">
    <location>
        <begin position="9"/>
        <end position="31"/>
    </location>
</feature>
<dbReference type="AlphaFoldDB" id="F5XT47"/>
<sequence>MLPPSARRLIYMVYGLLSLASTAAMAAFTALPQYEVPAWLVAALAVLGALAAPVGVIAASNTAVPADSAA</sequence>
<dbReference type="RefSeq" id="WP_013862793.1">
    <property type="nucleotide sequence ID" value="NC_015635.1"/>
</dbReference>
<name>F5XT47_MICPN</name>
<dbReference type="HOGENOM" id="CLU_2753373_0_0_11"/>
<dbReference type="KEGG" id="mph:MLP_19050"/>
<keyword evidence="1" id="KW-0812">Transmembrane</keyword>
<organism evidence="2 3">
    <name type="scientific">Microlunatus phosphovorus (strain ATCC 700054 / DSM 10555 / JCM 9379 / NBRC 101784 / NCIMB 13414 / VKM Ac-1990 / NM-1)</name>
    <dbReference type="NCBI Taxonomy" id="1032480"/>
    <lineage>
        <taxon>Bacteria</taxon>
        <taxon>Bacillati</taxon>
        <taxon>Actinomycetota</taxon>
        <taxon>Actinomycetes</taxon>
        <taxon>Propionibacteriales</taxon>
        <taxon>Propionibacteriaceae</taxon>
        <taxon>Microlunatus</taxon>
    </lineage>
</organism>
<keyword evidence="1" id="KW-1133">Transmembrane helix</keyword>
<protein>
    <submittedName>
        <fullName evidence="2">Uncharacterized protein</fullName>
    </submittedName>
</protein>
<evidence type="ECO:0000313" key="2">
    <source>
        <dbReference type="EMBL" id="BAK34919.1"/>
    </source>
</evidence>
<dbReference type="Proteomes" id="UP000007947">
    <property type="component" value="Chromosome"/>
</dbReference>
<keyword evidence="3" id="KW-1185">Reference proteome</keyword>
<dbReference type="EMBL" id="AP012204">
    <property type="protein sequence ID" value="BAK34919.1"/>
    <property type="molecule type" value="Genomic_DNA"/>
</dbReference>
<reference evidence="2 3" key="1">
    <citation type="submission" date="2011-05" db="EMBL/GenBank/DDBJ databases">
        <title>Whole genome sequence of Microlunatus phosphovorus NM-1.</title>
        <authorList>
            <person name="Hosoyama A."/>
            <person name="Sasaki K."/>
            <person name="Harada T."/>
            <person name="Igarashi R."/>
            <person name="Kawakoshi A."/>
            <person name="Sasagawa M."/>
            <person name="Fukada J."/>
            <person name="Nakamura S."/>
            <person name="Katano Y."/>
            <person name="Hanada S."/>
            <person name="Kamagata Y."/>
            <person name="Nakamura N."/>
            <person name="Yamazaki S."/>
            <person name="Fujita N."/>
        </authorList>
    </citation>
    <scope>NUCLEOTIDE SEQUENCE [LARGE SCALE GENOMIC DNA]</scope>
    <source>
        <strain evidence="3">ATCC 700054 / DSM 10555 / JCM 9379 / NBRC 101784 / NCIMB 13414 / VKM Ac-1990 / NM-1</strain>
    </source>
</reference>
<proteinExistence type="predicted"/>
<gene>
    <name evidence="2" type="ordered locus">MLP_19050</name>
</gene>